<evidence type="ECO:0000256" key="1">
    <source>
        <dbReference type="SAM" id="Coils"/>
    </source>
</evidence>
<dbReference type="RefSeq" id="WP_056967905.1">
    <property type="nucleotide sequence ID" value="NZ_CBCRVQ010000010.1"/>
</dbReference>
<evidence type="ECO:0000256" key="2">
    <source>
        <dbReference type="SAM" id="MobiDB-lite"/>
    </source>
</evidence>
<feature type="compositionally biased region" description="Polar residues" evidence="2">
    <location>
        <begin position="51"/>
        <end position="60"/>
    </location>
</feature>
<dbReference type="InterPro" id="IPR025580">
    <property type="entry name" value="Gp46"/>
</dbReference>
<dbReference type="Proteomes" id="UP000593929">
    <property type="component" value="Chromosome"/>
</dbReference>
<evidence type="ECO:0000313" key="4">
    <source>
        <dbReference type="Proteomes" id="UP000593929"/>
    </source>
</evidence>
<accession>A0A7L9VTJ8</accession>
<name>A0A7L9VTJ8_LIMMU</name>
<feature type="coiled-coil region" evidence="1">
    <location>
        <begin position="63"/>
        <end position="120"/>
    </location>
</feature>
<reference evidence="3 4" key="1">
    <citation type="submission" date="2020-10" db="EMBL/GenBank/DDBJ databases">
        <title>Genome sequencing of Lactobacillus mucosae KCTC 21011.</title>
        <authorList>
            <person name="Kim J."/>
        </authorList>
    </citation>
    <scope>NUCLEOTIDE SEQUENCE [LARGE SCALE GENOMIC DNA]</scope>
    <source>
        <strain evidence="3 4">LM011</strain>
    </source>
</reference>
<keyword evidence="1" id="KW-0175">Coiled coil</keyword>
<evidence type="ECO:0000313" key="3">
    <source>
        <dbReference type="EMBL" id="QOL69642.1"/>
    </source>
</evidence>
<dbReference type="AlphaFoldDB" id="A0A7L9VTJ8"/>
<dbReference type="Pfam" id="PF14265">
    <property type="entry name" value="DUF4355"/>
    <property type="match status" value="1"/>
</dbReference>
<sequence>MYKKLVQSGLVKTHSLPMMLQFFAEQGNEGSDGAPNTESEQPSDSEEKQSEQQAKTFTQDEVNKIVSQRLERQKEQLKAKEDEAKKLSRMNAEQKANYELEKANKRAEEAAAKLARYEMRDSAKQMLADGGFSNADNSLLDLVVTDTAESTQENVNVLLSAIEAIREDERNKLLAGKTPKVGGKEIKPVSAQELVKMSTAERVKFQRENPAEYARILGGN</sequence>
<organism evidence="3 4">
    <name type="scientific">Limosilactobacillus mucosae</name>
    <name type="common">Lactobacillus mucosae</name>
    <dbReference type="NCBI Taxonomy" id="97478"/>
    <lineage>
        <taxon>Bacteria</taxon>
        <taxon>Bacillati</taxon>
        <taxon>Bacillota</taxon>
        <taxon>Bacilli</taxon>
        <taxon>Lactobacillales</taxon>
        <taxon>Lactobacillaceae</taxon>
        <taxon>Limosilactobacillus</taxon>
    </lineage>
</organism>
<gene>
    <name evidence="3" type="ORF">LM011_09775</name>
</gene>
<protein>
    <submittedName>
        <fullName evidence="3">DUF4355 domain-containing protein</fullName>
    </submittedName>
</protein>
<dbReference type="EMBL" id="CP062966">
    <property type="protein sequence ID" value="QOL69642.1"/>
    <property type="molecule type" value="Genomic_DNA"/>
</dbReference>
<feature type="region of interest" description="Disordered" evidence="2">
    <location>
        <begin position="23"/>
        <end position="62"/>
    </location>
</feature>
<proteinExistence type="predicted"/>